<evidence type="ECO:0000256" key="7">
    <source>
        <dbReference type="ARBA" id="ARBA00022918"/>
    </source>
</evidence>
<evidence type="ECO:0000256" key="4">
    <source>
        <dbReference type="ARBA" id="ARBA00022722"/>
    </source>
</evidence>
<dbReference type="Gene3D" id="3.10.10.10">
    <property type="entry name" value="HIV Type 1 Reverse Transcriptase, subunit A, domain 1"/>
    <property type="match status" value="1"/>
</dbReference>
<dbReference type="InterPro" id="IPR000477">
    <property type="entry name" value="RT_dom"/>
</dbReference>
<dbReference type="Proteomes" id="UP000322000">
    <property type="component" value="Unplaced"/>
</dbReference>
<gene>
    <name evidence="11" type="primary">LOC113507615</name>
</gene>
<dbReference type="PROSITE" id="PS50994">
    <property type="entry name" value="INTEGRASE"/>
    <property type="match status" value="1"/>
</dbReference>
<dbReference type="GO" id="GO:0015074">
    <property type="term" value="P:DNA integration"/>
    <property type="evidence" value="ECO:0007669"/>
    <property type="project" value="InterPro"/>
</dbReference>
<dbReference type="Pfam" id="PF00078">
    <property type="entry name" value="RVT_1"/>
    <property type="match status" value="1"/>
</dbReference>
<evidence type="ECO:0000256" key="3">
    <source>
        <dbReference type="ARBA" id="ARBA00022695"/>
    </source>
</evidence>
<dbReference type="InterPro" id="IPR043128">
    <property type="entry name" value="Rev_trsase/Diguanyl_cyclase"/>
</dbReference>
<dbReference type="FunFam" id="1.10.340.70:FF:000003">
    <property type="entry name" value="Protein CBG25708"/>
    <property type="match status" value="1"/>
</dbReference>
<evidence type="ECO:0000256" key="6">
    <source>
        <dbReference type="ARBA" id="ARBA00022801"/>
    </source>
</evidence>
<dbReference type="Gene3D" id="1.10.340.70">
    <property type="match status" value="1"/>
</dbReference>
<dbReference type="CDD" id="cd01647">
    <property type="entry name" value="RT_LTR"/>
    <property type="match status" value="1"/>
</dbReference>
<dbReference type="Pfam" id="PF17921">
    <property type="entry name" value="Integrase_H2C2"/>
    <property type="match status" value="1"/>
</dbReference>
<evidence type="ECO:0000256" key="2">
    <source>
        <dbReference type="ARBA" id="ARBA00022679"/>
    </source>
</evidence>
<feature type="domain" description="Integrase catalytic" evidence="9">
    <location>
        <begin position="567"/>
        <end position="719"/>
    </location>
</feature>
<evidence type="ECO:0000259" key="9">
    <source>
        <dbReference type="PROSITE" id="PS50994"/>
    </source>
</evidence>
<dbReference type="InParanoid" id="A0A7E5X1K3"/>
<evidence type="ECO:0000256" key="1">
    <source>
        <dbReference type="ARBA" id="ARBA00012493"/>
    </source>
</evidence>
<dbReference type="RefSeq" id="XP_026746296.1">
    <property type="nucleotide sequence ID" value="XM_026890495.1"/>
</dbReference>
<keyword evidence="4" id="KW-0540">Nuclease</keyword>
<evidence type="ECO:0000256" key="8">
    <source>
        <dbReference type="SAM" id="MobiDB-lite"/>
    </source>
</evidence>
<dbReference type="PANTHER" id="PTHR37984">
    <property type="entry name" value="PROTEIN CBG26694"/>
    <property type="match status" value="1"/>
</dbReference>
<evidence type="ECO:0000313" key="10">
    <source>
        <dbReference type="Proteomes" id="UP000322000"/>
    </source>
</evidence>
<keyword evidence="7" id="KW-0695">RNA-directed DNA polymerase</keyword>
<accession>A0A7E5X1K3</accession>
<dbReference type="EC" id="2.7.7.49" evidence="1"/>
<dbReference type="InterPro" id="IPR001584">
    <property type="entry name" value="Integrase_cat-core"/>
</dbReference>
<name>A0A7E5X1K3_TRINI</name>
<dbReference type="CDD" id="cd09274">
    <property type="entry name" value="RNase_HI_RT_Ty3"/>
    <property type="match status" value="1"/>
</dbReference>
<dbReference type="GO" id="GO:0004519">
    <property type="term" value="F:endonuclease activity"/>
    <property type="evidence" value="ECO:0007669"/>
    <property type="project" value="UniProtKB-KW"/>
</dbReference>
<dbReference type="FunFam" id="3.10.20.370:FF:000001">
    <property type="entry name" value="Retrovirus-related Pol polyprotein from transposon 17.6-like protein"/>
    <property type="match status" value="1"/>
</dbReference>
<dbReference type="InterPro" id="IPR050951">
    <property type="entry name" value="Retrovirus_Pol_polyprotein"/>
</dbReference>
<keyword evidence="5" id="KW-0255">Endonuclease</keyword>
<dbReference type="AlphaFoldDB" id="A0A7E5X1K3"/>
<dbReference type="Gene3D" id="3.10.20.370">
    <property type="match status" value="1"/>
</dbReference>
<dbReference type="GeneID" id="113507615"/>
<dbReference type="Gene3D" id="3.30.70.270">
    <property type="match status" value="2"/>
</dbReference>
<dbReference type="Pfam" id="PF00665">
    <property type="entry name" value="rve"/>
    <property type="match status" value="1"/>
</dbReference>
<dbReference type="SUPFAM" id="SSF56672">
    <property type="entry name" value="DNA/RNA polymerases"/>
    <property type="match status" value="1"/>
</dbReference>
<dbReference type="GO" id="GO:0003676">
    <property type="term" value="F:nucleic acid binding"/>
    <property type="evidence" value="ECO:0007669"/>
    <property type="project" value="InterPro"/>
</dbReference>
<dbReference type="GO" id="GO:0016787">
    <property type="term" value="F:hydrolase activity"/>
    <property type="evidence" value="ECO:0007669"/>
    <property type="project" value="UniProtKB-KW"/>
</dbReference>
<proteinExistence type="predicted"/>
<dbReference type="FunFam" id="3.30.420.10:FF:000063">
    <property type="entry name" value="Retrovirus-related Pol polyprotein from transposon 297-like Protein"/>
    <property type="match status" value="1"/>
</dbReference>
<reference evidence="11" key="1">
    <citation type="submission" date="2025-08" db="UniProtKB">
        <authorList>
            <consortium name="RefSeq"/>
        </authorList>
    </citation>
    <scope>IDENTIFICATION</scope>
</reference>
<sequence length="908" mass="103286">MRARPLAYALREPVERALQQHVRDGILTPVERSDWATPIVPVVKKDGNIRICADYKLTLNKVLEVDRYPLPRVEDLLVRLHGGKRFSKVDLSQAYAQFLLDDSKKYTVINTHKGLFMYNRLVYGLSSSPGIFQRRLEELFADLPRVGVFLDDVIITGSSKSDHLQNLHKVFQRLDKYGLKVKKEKCEFFMKSISYLGYVISEDGVHTCPNKVKAILDTPAPVNVVELRSFIGMIMYYSKFIKNLSTMLAPLYKLLKVGSKYDWSSQCHSAFQEVKKVLASSEVLMHYSAELPLVLTADASGVGVGAVLSQVTAAGERPVAYASRSLTSAERNYSQIDREALAIIYGIRKYHQYLYGRKFILRTDHKPLTYIFGDKVGIPVMSASRLQRWAVLLSGYNYDIEYVSSKKNCADALSRLPSKVTNDSAVKEVTYVNFVENFLPITNYDVSKATFKDVTLSKIKVYIESGWPHFCNDDDLKPFFIRRNELYIEGGCIMWGYRMIIPQSLRQIILKQLHSSHMGIVKTKSWARSYVWWPRIDDDVETMCRSCETCALEADAPPHSVPQHWPYLPQPWTRLHIDFLGPLKGKTFLILVDSTSKWLEAFETKHTNASAIIKILRTTFARFGLPAELVSDQGPPFTSREFSEFLKLNGIKQSFSPVYHPSSNGAAENAVKLCKRAIKKAHRDKVDIDAALQTFLLTYRNTIHSTTGETPAMILQKRRLRSRFDLLRNDRAVIDRIRVAQDRQAQNAGGVRRLFEQGDMVWARGYGQQDKWVKGQVHGREGSRRYIVEGDGGQFIKRHVDQIRHRSRFSDVTCPDIGPGDSAASVGENAMSSLGDEVVDESRDDFSQQHKEPVDFPLQAKDNGIEPLVRDDSANNKSPTLCSPLPRASELRPKRERKPVVRYGFEFD</sequence>
<keyword evidence="2" id="KW-0808">Transferase</keyword>
<dbReference type="Gene3D" id="3.30.420.10">
    <property type="entry name" value="Ribonuclease H-like superfamily/Ribonuclease H"/>
    <property type="match status" value="1"/>
</dbReference>
<organism evidence="10 11">
    <name type="scientific">Trichoplusia ni</name>
    <name type="common">Cabbage looper</name>
    <dbReference type="NCBI Taxonomy" id="7111"/>
    <lineage>
        <taxon>Eukaryota</taxon>
        <taxon>Metazoa</taxon>
        <taxon>Ecdysozoa</taxon>
        <taxon>Arthropoda</taxon>
        <taxon>Hexapoda</taxon>
        <taxon>Insecta</taxon>
        <taxon>Pterygota</taxon>
        <taxon>Neoptera</taxon>
        <taxon>Endopterygota</taxon>
        <taxon>Lepidoptera</taxon>
        <taxon>Glossata</taxon>
        <taxon>Ditrysia</taxon>
        <taxon>Noctuoidea</taxon>
        <taxon>Noctuidae</taxon>
        <taxon>Plusiinae</taxon>
        <taxon>Trichoplusia</taxon>
    </lineage>
</organism>
<dbReference type="SUPFAM" id="SSF53098">
    <property type="entry name" value="Ribonuclease H-like"/>
    <property type="match status" value="1"/>
</dbReference>
<keyword evidence="3" id="KW-0548">Nucleotidyltransferase</keyword>
<dbReference type="PANTHER" id="PTHR37984:SF5">
    <property type="entry name" value="PROTEIN NYNRIN-LIKE"/>
    <property type="match status" value="1"/>
</dbReference>
<dbReference type="InterPro" id="IPR041588">
    <property type="entry name" value="Integrase_H2C2"/>
</dbReference>
<protein>
    <recommendedName>
        <fullName evidence="1">RNA-directed DNA polymerase</fullName>
        <ecNumber evidence="1">2.7.7.49</ecNumber>
    </recommendedName>
</protein>
<feature type="compositionally biased region" description="Basic and acidic residues" evidence="8">
    <location>
        <begin position="840"/>
        <end position="854"/>
    </location>
</feature>
<keyword evidence="10" id="KW-1185">Reference proteome</keyword>
<keyword evidence="6" id="KW-0378">Hydrolase</keyword>
<dbReference type="InterPro" id="IPR041373">
    <property type="entry name" value="RT_RNaseH"/>
</dbReference>
<dbReference type="Pfam" id="PF17917">
    <property type="entry name" value="RT_RNaseH"/>
    <property type="match status" value="1"/>
</dbReference>
<evidence type="ECO:0000313" key="11">
    <source>
        <dbReference type="RefSeq" id="XP_026746296.1"/>
    </source>
</evidence>
<dbReference type="InterPro" id="IPR012337">
    <property type="entry name" value="RNaseH-like_sf"/>
</dbReference>
<evidence type="ECO:0000256" key="5">
    <source>
        <dbReference type="ARBA" id="ARBA00022759"/>
    </source>
</evidence>
<dbReference type="FunFam" id="3.30.70.270:FF:000026">
    <property type="entry name" value="Transposon Ty3-G Gag-Pol polyprotein"/>
    <property type="match status" value="1"/>
</dbReference>
<dbReference type="GO" id="GO:0042575">
    <property type="term" value="C:DNA polymerase complex"/>
    <property type="evidence" value="ECO:0007669"/>
    <property type="project" value="UniProtKB-ARBA"/>
</dbReference>
<dbReference type="OrthoDB" id="10058156at2759"/>
<feature type="region of interest" description="Disordered" evidence="8">
    <location>
        <begin position="838"/>
        <end position="896"/>
    </location>
</feature>
<dbReference type="InterPro" id="IPR036397">
    <property type="entry name" value="RNaseH_sf"/>
</dbReference>
<dbReference type="GO" id="GO:0003964">
    <property type="term" value="F:RNA-directed DNA polymerase activity"/>
    <property type="evidence" value="ECO:0007669"/>
    <property type="project" value="UniProtKB-KW"/>
</dbReference>
<dbReference type="InterPro" id="IPR043502">
    <property type="entry name" value="DNA/RNA_pol_sf"/>
</dbReference>
<dbReference type="KEGG" id="tnl:113507615"/>